<keyword evidence="6" id="KW-0645">Protease</keyword>
<keyword evidence="5 6" id="KW-0378">Hydrolase</keyword>
<comment type="similarity">
    <text evidence="3 6">Belongs to the peptidase S26 family.</text>
</comment>
<dbReference type="PANTHER" id="PTHR43390">
    <property type="entry name" value="SIGNAL PEPTIDASE I"/>
    <property type="match status" value="1"/>
</dbReference>
<dbReference type="PANTHER" id="PTHR43390:SF1">
    <property type="entry name" value="CHLOROPLAST PROCESSING PEPTIDASE"/>
    <property type="match status" value="1"/>
</dbReference>
<keyword evidence="9" id="KW-1185">Reference proteome</keyword>
<reference evidence="9" key="1">
    <citation type="journal article" date="2019" name="Int. J. Syst. Evol. Microbiol.">
        <title>The Global Catalogue of Microorganisms (GCM) 10K type strain sequencing project: providing services to taxonomists for standard genome sequencing and annotation.</title>
        <authorList>
            <consortium name="The Broad Institute Genomics Platform"/>
            <consortium name="The Broad Institute Genome Sequencing Center for Infectious Disease"/>
            <person name="Wu L."/>
            <person name="Ma J."/>
        </authorList>
    </citation>
    <scope>NUCLEOTIDE SEQUENCE [LARGE SCALE GENOMIC DNA]</scope>
    <source>
        <strain evidence="9">NBRC 108728</strain>
    </source>
</reference>
<dbReference type="InterPro" id="IPR036286">
    <property type="entry name" value="LexA/Signal_pep-like_sf"/>
</dbReference>
<keyword evidence="6" id="KW-0812">Transmembrane</keyword>
<dbReference type="PRINTS" id="PR00727">
    <property type="entry name" value="LEADERPTASE"/>
</dbReference>
<dbReference type="InterPro" id="IPR019758">
    <property type="entry name" value="Pept_S26A_signal_pept_1_CS"/>
</dbReference>
<evidence type="ECO:0000256" key="3">
    <source>
        <dbReference type="ARBA" id="ARBA00009370"/>
    </source>
</evidence>
<dbReference type="Proteomes" id="UP001321486">
    <property type="component" value="Chromosome"/>
</dbReference>
<feature type="domain" description="Peptidase S26" evidence="7">
    <location>
        <begin position="28"/>
        <end position="203"/>
    </location>
</feature>
<dbReference type="EC" id="3.4.21.89" evidence="4 6"/>
<dbReference type="EMBL" id="AP027732">
    <property type="protein sequence ID" value="BDZ49762.1"/>
    <property type="molecule type" value="Genomic_DNA"/>
</dbReference>
<accession>A0ABN6XXK3</accession>
<dbReference type="NCBIfam" id="TIGR02227">
    <property type="entry name" value="sigpep_I_bact"/>
    <property type="match status" value="1"/>
</dbReference>
<proteinExistence type="inferred from homology"/>
<comment type="subcellular location">
    <subcellularLocation>
        <location evidence="2">Cell membrane</location>
        <topology evidence="2">Single-pass type II membrane protein</topology>
    </subcellularLocation>
    <subcellularLocation>
        <location evidence="6">Membrane</location>
        <topology evidence="6">Single-pass type II membrane protein</topology>
    </subcellularLocation>
</comment>
<keyword evidence="6" id="KW-1133">Transmembrane helix</keyword>
<evidence type="ECO:0000256" key="5">
    <source>
        <dbReference type="ARBA" id="ARBA00022801"/>
    </source>
</evidence>
<name>A0ABN6XXK3_9MICO</name>
<evidence type="ECO:0000256" key="6">
    <source>
        <dbReference type="RuleBase" id="RU362042"/>
    </source>
</evidence>
<feature type="transmembrane region" description="Helical" evidence="6">
    <location>
        <begin position="25"/>
        <end position="47"/>
    </location>
</feature>
<sequence>MTEQGEIAATNAAGAPRKAQRPWRFVRDIVIILLAALLISFLVKTFVARSFYIPSASMTNTLQINDRIIVNELVPKVAPVKRGDVIVFTDPGGWLQGGELADGDHLVKRVIGLPGDKVACCDASSQTEVNGAPLTEPYVRAPENALETKNADQSFSVTVPAGSVWVEGDNRGNSSDSRFHQSLPGGGFVPMSDIDGKAFVITWPISRWTWLGDYPDVFRAAAAAPSSR</sequence>
<protein>
    <recommendedName>
        <fullName evidence="4 6">Signal peptidase I</fullName>
        <ecNumber evidence="4 6">3.4.21.89</ecNumber>
    </recommendedName>
</protein>
<evidence type="ECO:0000256" key="2">
    <source>
        <dbReference type="ARBA" id="ARBA00004401"/>
    </source>
</evidence>
<dbReference type="Pfam" id="PF10502">
    <property type="entry name" value="Peptidase_S26"/>
    <property type="match status" value="1"/>
</dbReference>
<dbReference type="InterPro" id="IPR019533">
    <property type="entry name" value="Peptidase_S26"/>
</dbReference>
<dbReference type="Gene3D" id="2.10.109.10">
    <property type="entry name" value="Umud Fragment, subunit A"/>
    <property type="match status" value="1"/>
</dbReference>
<evidence type="ECO:0000256" key="4">
    <source>
        <dbReference type="ARBA" id="ARBA00013208"/>
    </source>
</evidence>
<evidence type="ECO:0000256" key="1">
    <source>
        <dbReference type="ARBA" id="ARBA00000677"/>
    </source>
</evidence>
<dbReference type="RefSeq" id="WP_286346482.1">
    <property type="nucleotide sequence ID" value="NZ_AP027732.1"/>
</dbReference>
<gene>
    <name evidence="8" type="ORF">GCM10025867_20030</name>
</gene>
<evidence type="ECO:0000313" key="9">
    <source>
        <dbReference type="Proteomes" id="UP001321486"/>
    </source>
</evidence>
<dbReference type="InterPro" id="IPR000223">
    <property type="entry name" value="Pept_S26A_signal_pept_1"/>
</dbReference>
<comment type="catalytic activity">
    <reaction evidence="1 6">
        <text>Cleavage of hydrophobic, N-terminal signal or leader sequences from secreted and periplasmic proteins.</text>
        <dbReference type="EC" id="3.4.21.89"/>
    </reaction>
</comment>
<evidence type="ECO:0000259" key="7">
    <source>
        <dbReference type="Pfam" id="PF10502"/>
    </source>
</evidence>
<dbReference type="PROSITE" id="PS00761">
    <property type="entry name" value="SPASE_I_3"/>
    <property type="match status" value="1"/>
</dbReference>
<organism evidence="8 9">
    <name type="scientific">Frondihabitans sucicola</name>
    <dbReference type="NCBI Taxonomy" id="1268041"/>
    <lineage>
        <taxon>Bacteria</taxon>
        <taxon>Bacillati</taxon>
        <taxon>Actinomycetota</taxon>
        <taxon>Actinomycetes</taxon>
        <taxon>Micrococcales</taxon>
        <taxon>Microbacteriaceae</taxon>
        <taxon>Frondihabitans</taxon>
    </lineage>
</organism>
<dbReference type="SUPFAM" id="SSF51306">
    <property type="entry name" value="LexA/Signal peptidase"/>
    <property type="match status" value="1"/>
</dbReference>
<evidence type="ECO:0000313" key="8">
    <source>
        <dbReference type="EMBL" id="BDZ49762.1"/>
    </source>
</evidence>
<dbReference type="CDD" id="cd06530">
    <property type="entry name" value="S26_SPase_I"/>
    <property type="match status" value="1"/>
</dbReference>
<keyword evidence="6" id="KW-0472">Membrane</keyword>